<comment type="caution">
    <text evidence="5">The sequence shown here is derived from an EMBL/GenBank/DDBJ whole genome shotgun (WGS) entry which is preliminary data.</text>
</comment>
<dbReference type="EC" id="4.2.1.126" evidence="3"/>
<dbReference type="UniPathway" id="UPA00342"/>
<comment type="function">
    <text evidence="3">Specifically catalyzes the cleavage of the D-lactyl ether substituent of MurNAc 6-phosphate, producing GlcNAc 6-phosphate and D-lactate. Together with AnmK, is also required for the utilization of anhydro-N-acetylmuramic acid (anhMurNAc) either imported from the medium or derived from its own cell wall murein, and thus plays a role in cell wall recycling.</text>
</comment>
<evidence type="ECO:0000259" key="4">
    <source>
        <dbReference type="PROSITE" id="PS51464"/>
    </source>
</evidence>
<name>A0A264VPH0_PRORE</name>
<evidence type="ECO:0000256" key="3">
    <source>
        <dbReference type="HAMAP-Rule" id="MF_00068"/>
    </source>
</evidence>
<evidence type="ECO:0000313" key="6">
    <source>
        <dbReference type="Proteomes" id="UP000216001"/>
    </source>
</evidence>
<dbReference type="UniPathway" id="UPA00544"/>
<dbReference type="GO" id="GO:0016835">
    <property type="term" value="F:carbon-oxygen lyase activity"/>
    <property type="evidence" value="ECO:0007669"/>
    <property type="project" value="UniProtKB-UniRule"/>
</dbReference>
<dbReference type="GO" id="GO:0097175">
    <property type="term" value="P:1,6-anhydro-N-acetyl-beta-muramic acid catabolic process"/>
    <property type="evidence" value="ECO:0007669"/>
    <property type="project" value="UniProtKB-UniRule"/>
</dbReference>
<dbReference type="InterPro" id="IPR001347">
    <property type="entry name" value="SIS_dom"/>
</dbReference>
<dbReference type="Pfam" id="PF22645">
    <property type="entry name" value="GKRP_SIS_N"/>
    <property type="match status" value="1"/>
</dbReference>
<reference evidence="5 6" key="1">
    <citation type="submission" date="2017-07" db="EMBL/GenBank/DDBJ databases">
        <title>blaIMP-27 on transferable plasmids in Proteus mirabilis and Providencia rettgeri.</title>
        <authorList>
            <person name="Potter R."/>
        </authorList>
    </citation>
    <scope>NUCLEOTIDE SEQUENCE [LARGE SCALE GENOMIC DNA]</scope>
    <source>
        <strain evidence="5 6">PR1</strain>
    </source>
</reference>
<dbReference type="SUPFAM" id="SSF53697">
    <property type="entry name" value="SIS domain"/>
    <property type="match status" value="1"/>
</dbReference>
<dbReference type="InterPro" id="IPR005486">
    <property type="entry name" value="Glucokinase_regulatory_CS"/>
</dbReference>
<comment type="subunit">
    <text evidence="3">Homodimer.</text>
</comment>
<dbReference type="PANTHER" id="PTHR10088">
    <property type="entry name" value="GLUCOKINASE REGULATORY PROTEIN"/>
    <property type="match status" value="1"/>
</dbReference>
<dbReference type="InterPro" id="IPR046348">
    <property type="entry name" value="SIS_dom_sf"/>
</dbReference>
<feature type="domain" description="SIS" evidence="4">
    <location>
        <begin position="60"/>
        <end position="223"/>
    </location>
</feature>
<evidence type="ECO:0000256" key="1">
    <source>
        <dbReference type="ARBA" id="ARBA00023239"/>
    </source>
</evidence>
<dbReference type="InterPro" id="IPR005488">
    <property type="entry name" value="Etherase_MurQ"/>
</dbReference>
<protein>
    <recommendedName>
        <fullName evidence="3">N-acetylmuramic acid 6-phosphate etherase</fullName>
        <shortName evidence="3">MurNAc-6-P etherase</shortName>
        <ecNumber evidence="3">4.2.1.126</ecNumber>
    </recommendedName>
    <alternativeName>
        <fullName evidence="3">N-acetylmuramic acid 6-phosphate hydrolase</fullName>
    </alternativeName>
    <alternativeName>
        <fullName evidence="3">N-acetylmuramic acid 6-phosphate lyase</fullName>
    </alternativeName>
</protein>
<dbReference type="Gene3D" id="1.10.8.1080">
    <property type="match status" value="1"/>
</dbReference>
<organism evidence="5 6">
    <name type="scientific">Providencia rettgeri</name>
    <dbReference type="NCBI Taxonomy" id="587"/>
    <lineage>
        <taxon>Bacteria</taxon>
        <taxon>Pseudomonadati</taxon>
        <taxon>Pseudomonadota</taxon>
        <taxon>Gammaproteobacteria</taxon>
        <taxon>Enterobacterales</taxon>
        <taxon>Morganellaceae</taxon>
        <taxon>Providencia</taxon>
    </lineage>
</organism>
<comment type="catalytic activity">
    <reaction evidence="3">
        <text>N-acetyl-D-muramate 6-phosphate + H2O = N-acetyl-D-glucosamine 6-phosphate + (R)-lactate</text>
        <dbReference type="Rhea" id="RHEA:26410"/>
        <dbReference type="ChEBI" id="CHEBI:15377"/>
        <dbReference type="ChEBI" id="CHEBI:16004"/>
        <dbReference type="ChEBI" id="CHEBI:57513"/>
        <dbReference type="ChEBI" id="CHEBI:58722"/>
        <dbReference type="EC" id="4.2.1.126"/>
    </reaction>
</comment>
<dbReference type="NCBIfam" id="NF009222">
    <property type="entry name" value="PRK12570.1"/>
    <property type="match status" value="1"/>
</dbReference>
<feature type="active site" description="Proton donor" evidence="3">
    <location>
        <position position="88"/>
    </location>
</feature>
<dbReference type="RefSeq" id="WP_094962440.1">
    <property type="nucleotide sequence ID" value="NZ_NOWC01000024.1"/>
</dbReference>
<evidence type="ECO:0000256" key="2">
    <source>
        <dbReference type="ARBA" id="ARBA00023277"/>
    </source>
</evidence>
<evidence type="ECO:0000313" key="5">
    <source>
        <dbReference type="EMBL" id="OZS73268.1"/>
    </source>
</evidence>
<dbReference type="PROSITE" id="PS01272">
    <property type="entry name" value="GCKR"/>
    <property type="match status" value="1"/>
</dbReference>
<dbReference type="NCBIfam" id="NF003915">
    <property type="entry name" value="PRK05441.1"/>
    <property type="match status" value="1"/>
</dbReference>
<dbReference type="Gene3D" id="3.40.50.10490">
    <property type="entry name" value="Glucose-6-phosphate isomerase like protein, domain 1"/>
    <property type="match status" value="1"/>
</dbReference>
<accession>A0A264VPH0</accession>
<comment type="pathway">
    <text evidence="3">Amino-sugar metabolism; 1,6-anhydro-N-acetylmuramate degradation.</text>
</comment>
<comment type="similarity">
    <text evidence="3">Belongs to the GCKR-like family. MurNAc-6-P etherase subfamily.</text>
</comment>
<dbReference type="PROSITE" id="PS51464">
    <property type="entry name" value="SIS"/>
    <property type="match status" value="1"/>
</dbReference>
<keyword evidence="2 3" id="KW-0119">Carbohydrate metabolism</keyword>
<sequence>MSLAENTLSNCLHNEFNQETQQFSRLDTLSMVNVINQADSTVAGAIQAVLPAIAQVVDAVAECLKQGGRLFYIGAGTSGRLAVLDSAECPPTFGTSPEMVQSIIAGGQDAMLKAVENIEDSAESAIAELKKRQLCAKDVVVGIAASGRTPFTLAGIEYANEIGALTVAITTRGRGLLSDVVKLAIAPDVGPEVLSGSTRMKSGTAQKMILGMLSTCVMGRLGRIHTNLMVDVVASNIKLLRRAERIVSEVCGIDEHTAAGLLAQVDYHPRRAILMHELQINAQQATDIVQQHPNTTLDSMLAITVK</sequence>
<dbReference type="InterPro" id="IPR040190">
    <property type="entry name" value="MURQ/GCKR"/>
</dbReference>
<dbReference type="Proteomes" id="UP000216001">
    <property type="component" value="Unassembled WGS sequence"/>
</dbReference>
<dbReference type="AlphaFoldDB" id="A0A264VPH0"/>
<dbReference type="GO" id="GO:0097173">
    <property type="term" value="P:N-acetylmuramic acid catabolic process"/>
    <property type="evidence" value="ECO:0007669"/>
    <property type="project" value="UniProtKB-UniPathway"/>
</dbReference>
<dbReference type="NCBIfam" id="TIGR00274">
    <property type="entry name" value="N-acetylmuramic acid 6-phosphate etherase"/>
    <property type="match status" value="1"/>
</dbReference>
<feature type="active site" evidence="3">
    <location>
        <position position="119"/>
    </location>
</feature>
<dbReference type="GO" id="GO:0097367">
    <property type="term" value="F:carbohydrate derivative binding"/>
    <property type="evidence" value="ECO:0007669"/>
    <property type="project" value="InterPro"/>
</dbReference>
<comment type="induction">
    <text evidence="3">Induced by MurNAc 6-phosphate that releases the repressor MurR from the DNA. Repressed by MurR in the absence of MurNAc 6-phosphate.</text>
</comment>
<proteinExistence type="evidence at transcript level"/>
<dbReference type="PANTHER" id="PTHR10088:SF4">
    <property type="entry name" value="GLUCOKINASE REGULATORY PROTEIN"/>
    <property type="match status" value="1"/>
</dbReference>
<comment type="miscellaneous">
    <text evidence="3">A lyase-type mechanism (elimination/hydration) is suggested for the cleavage of the lactyl ether bond of MurNAc 6-phosphate, with the formation of an alpha,beta-unsaturated aldehyde intermediate with (E)-stereochemistry, followed by the syn addition of water to give product.</text>
</comment>
<dbReference type="STRING" id="587.RB151_012000"/>
<gene>
    <name evidence="3 5" type="primary">murQ</name>
    <name evidence="5" type="ORF">CHI95_17915</name>
</gene>
<dbReference type="GO" id="GO:0009254">
    <property type="term" value="P:peptidoglycan turnover"/>
    <property type="evidence" value="ECO:0007669"/>
    <property type="project" value="UniProtKB-UniRule"/>
</dbReference>
<dbReference type="CDD" id="cd05007">
    <property type="entry name" value="SIS_Etherase"/>
    <property type="match status" value="1"/>
</dbReference>
<dbReference type="FunFam" id="3.40.50.10490:FF:000014">
    <property type="entry name" value="N-acetylmuramic acid 6-phosphate etherase"/>
    <property type="match status" value="1"/>
</dbReference>
<dbReference type="HAMAP" id="MF_00068">
    <property type="entry name" value="MurQ"/>
    <property type="match status" value="1"/>
</dbReference>
<dbReference type="GO" id="GO:0016803">
    <property type="term" value="F:ether hydrolase activity"/>
    <property type="evidence" value="ECO:0007669"/>
    <property type="project" value="TreeGrafter"/>
</dbReference>
<dbReference type="GO" id="GO:0046348">
    <property type="term" value="P:amino sugar catabolic process"/>
    <property type="evidence" value="ECO:0007669"/>
    <property type="project" value="InterPro"/>
</dbReference>
<keyword evidence="1 3" id="KW-0456">Lyase</keyword>
<dbReference type="EMBL" id="NOWC01000024">
    <property type="protein sequence ID" value="OZS73268.1"/>
    <property type="molecule type" value="Genomic_DNA"/>
</dbReference>
<dbReference type="UniPathway" id="UPA00343"/>
<comment type="pathway">
    <text evidence="3">Amino-sugar metabolism; N-acetylmuramate degradation.</text>
</comment>
<comment type="pathway">
    <text evidence="3">Cell wall biogenesis; peptidoglycan recycling.</text>
</comment>